<sequence>MRTFLYHLLRFCALLYTSFSCASTSLASCFHSAVLWSSSSGTQLTPSTMRIVPARSHSEWHKPGSVGLGVVVDVVVVVVVVVEVDDEASSFSSSSCCFCCSSSFSIESGVVEGVGQPVNSVVARVGGPRRMVISGWAGPSACSGFAVVTRPWPGFFTPGRLGKTTLKPALPAVPALSGLDSGLDSLKPGGSGTATSLNLILLSRLVGSITTGSGFASSAGGL</sequence>
<keyword evidence="1" id="KW-0732">Signal</keyword>
<accession>A0A8D8KD42</accession>
<organism evidence="2">
    <name type="scientific">Culex pipiens</name>
    <name type="common">House mosquito</name>
    <dbReference type="NCBI Taxonomy" id="7175"/>
    <lineage>
        <taxon>Eukaryota</taxon>
        <taxon>Metazoa</taxon>
        <taxon>Ecdysozoa</taxon>
        <taxon>Arthropoda</taxon>
        <taxon>Hexapoda</taxon>
        <taxon>Insecta</taxon>
        <taxon>Pterygota</taxon>
        <taxon>Neoptera</taxon>
        <taxon>Endopterygota</taxon>
        <taxon>Diptera</taxon>
        <taxon>Nematocera</taxon>
        <taxon>Culicoidea</taxon>
        <taxon>Culicidae</taxon>
        <taxon>Culicinae</taxon>
        <taxon>Culicini</taxon>
        <taxon>Culex</taxon>
        <taxon>Culex</taxon>
    </lineage>
</organism>
<evidence type="ECO:0000256" key="1">
    <source>
        <dbReference type="SAM" id="SignalP"/>
    </source>
</evidence>
<dbReference type="PROSITE" id="PS51257">
    <property type="entry name" value="PROKAR_LIPOPROTEIN"/>
    <property type="match status" value="1"/>
</dbReference>
<reference evidence="2" key="1">
    <citation type="submission" date="2021-05" db="EMBL/GenBank/DDBJ databases">
        <authorList>
            <person name="Alioto T."/>
            <person name="Alioto T."/>
            <person name="Gomez Garrido J."/>
        </authorList>
    </citation>
    <scope>NUCLEOTIDE SEQUENCE</scope>
</reference>
<feature type="chain" id="PRO_5036428272" evidence="1">
    <location>
        <begin position="28"/>
        <end position="222"/>
    </location>
</feature>
<dbReference type="EMBL" id="HBUE01215202">
    <property type="protein sequence ID" value="CAG6536593.1"/>
    <property type="molecule type" value="Transcribed_RNA"/>
</dbReference>
<protein>
    <submittedName>
        <fullName evidence="2">(northern house mosquito) hypothetical protein</fullName>
    </submittedName>
</protein>
<evidence type="ECO:0000313" key="2">
    <source>
        <dbReference type="EMBL" id="CAG6588585.1"/>
    </source>
</evidence>
<proteinExistence type="predicted"/>
<dbReference type="AlphaFoldDB" id="A0A8D8KD42"/>
<dbReference type="EMBL" id="HBUE01321728">
    <property type="protein sequence ID" value="CAG6588585.1"/>
    <property type="molecule type" value="Transcribed_RNA"/>
</dbReference>
<feature type="signal peptide" evidence="1">
    <location>
        <begin position="1"/>
        <end position="27"/>
    </location>
</feature>
<name>A0A8D8KD42_CULPI</name>